<sequence>MYKLMLLGTIWIPICRIELPGRPSGSTGWTLLDMEALL</sequence>
<protein>
    <submittedName>
        <fullName evidence="1">Uncharacterized protein</fullName>
    </submittedName>
</protein>
<gene>
    <name evidence="1" type="ORF">MANES_02G052500</name>
</gene>
<reference evidence="1" key="1">
    <citation type="submission" date="2016-02" db="EMBL/GenBank/DDBJ databases">
        <title>WGS assembly of Manihot esculenta.</title>
        <authorList>
            <person name="Bredeson J.V."/>
            <person name="Prochnik S.E."/>
            <person name="Lyons J.B."/>
            <person name="Schmutz J."/>
            <person name="Grimwood J."/>
            <person name="Vrebalov J."/>
            <person name="Bart R.S."/>
            <person name="Amuge T."/>
            <person name="Ferguson M.E."/>
            <person name="Green R."/>
            <person name="Putnam N."/>
            <person name="Stites J."/>
            <person name="Rounsley S."/>
            <person name="Rokhsar D.S."/>
        </authorList>
    </citation>
    <scope>NUCLEOTIDE SEQUENCE [LARGE SCALE GENOMIC DNA]</scope>
    <source>
        <tissue evidence="1">Leaf</tissue>
    </source>
</reference>
<name>A0A2C9WBG5_MANES</name>
<accession>A0A2C9WBG5</accession>
<proteinExistence type="predicted"/>
<dbReference type="EMBL" id="CM004388">
    <property type="protein sequence ID" value="OAY56884.1"/>
    <property type="molecule type" value="Genomic_DNA"/>
</dbReference>
<organism evidence="1">
    <name type="scientific">Manihot esculenta</name>
    <name type="common">Cassava</name>
    <name type="synonym">Jatropha manihot</name>
    <dbReference type="NCBI Taxonomy" id="3983"/>
    <lineage>
        <taxon>Eukaryota</taxon>
        <taxon>Viridiplantae</taxon>
        <taxon>Streptophyta</taxon>
        <taxon>Embryophyta</taxon>
        <taxon>Tracheophyta</taxon>
        <taxon>Spermatophyta</taxon>
        <taxon>Magnoliopsida</taxon>
        <taxon>eudicotyledons</taxon>
        <taxon>Gunneridae</taxon>
        <taxon>Pentapetalae</taxon>
        <taxon>rosids</taxon>
        <taxon>fabids</taxon>
        <taxon>Malpighiales</taxon>
        <taxon>Euphorbiaceae</taxon>
        <taxon>Crotonoideae</taxon>
        <taxon>Manihoteae</taxon>
        <taxon>Manihot</taxon>
    </lineage>
</organism>
<evidence type="ECO:0000313" key="1">
    <source>
        <dbReference type="EMBL" id="OAY56884.1"/>
    </source>
</evidence>
<dbReference type="AlphaFoldDB" id="A0A2C9WBG5"/>